<accession>U9SQZ5</accession>
<dbReference type="AlphaFoldDB" id="U9SQZ5"/>
<reference evidence="1" key="1">
    <citation type="submission" date="2013-07" db="EMBL/GenBank/DDBJ databases">
        <title>The genome of an arbuscular mycorrhizal fungus provides insights into the evolution of the oldest plant symbiosis.</title>
        <authorList>
            <consortium name="DOE Joint Genome Institute"/>
            <person name="Tisserant E."/>
            <person name="Malbreil M."/>
            <person name="Kuo A."/>
            <person name="Kohler A."/>
            <person name="Symeonidi A."/>
            <person name="Balestrini R."/>
            <person name="Charron P."/>
            <person name="Duensing N."/>
            <person name="Frei-dit-Frey N."/>
            <person name="Gianinazzi-Pearson V."/>
            <person name="Gilbert B."/>
            <person name="Handa Y."/>
            <person name="Hijri M."/>
            <person name="Kaul R."/>
            <person name="Kawaguchi M."/>
            <person name="Krajinski F."/>
            <person name="Lammers P."/>
            <person name="Lapierre D."/>
            <person name="Masclaux F.G."/>
            <person name="Murat C."/>
            <person name="Morin E."/>
            <person name="Ndikumana S."/>
            <person name="Pagni M."/>
            <person name="Petitpierre D."/>
            <person name="Requena N."/>
            <person name="Rosikiewicz P."/>
            <person name="Riley R."/>
            <person name="Saito K."/>
            <person name="San Clemente H."/>
            <person name="Shapiro H."/>
            <person name="van Tuinen D."/>
            <person name="Becard G."/>
            <person name="Bonfante P."/>
            <person name="Paszkowski U."/>
            <person name="Shachar-Hill Y."/>
            <person name="Young J.P."/>
            <person name="Sanders I.R."/>
            <person name="Henrissat B."/>
            <person name="Rensing S.A."/>
            <person name="Grigoriev I.V."/>
            <person name="Corradi N."/>
            <person name="Roux C."/>
            <person name="Martin F."/>
        </authorList>
    </citation>
    <scope>NUCLEOTIDE SEQUENCE</scope>
    <source>
        <strain evidence="1">DAOM 197198</strain>
    </source>
</reference>
<sequence>MISHLLFTYILCLFKFCVELIYLCSIPLNALSIYENNYFVEAGSPRITISSSQKHGGDTYAVMNQDLRLLSHHMNNYLLLVYCNRILFLSNVTTQRYRYGCNSSPLLQTRCCLHFMFYTSIHCFTFSTLYKNSALQIVSTELIMSLLM</sequence>
<name>U9SQZ5_RHIID</name>
<organism evidence="1">
    <name type="scientific">Rhizophagus irregularis (strain DAOM 181602 / DAOM 197198 / MUCL 43194)</name>
    <name type="common">Arbuscular mycorrhizal fungus</name>
    <name type="synonym">Glomus intraradices</name>
    <dbReference type="NCBI Taxonomy" id="747089"/>
    <lineage>
        <taxon>Eukaryota</taxon>
        <taxon>Fungi</taxon>
        <taxon>Fungi incertae sedis</taxon>
        <taxon>Mucoromycota</taxon>
        <taxon>Glomeromycotina</taxon>
        <taxon>Glomeromycetes</taxon>
        <taxon>Glomerales</taxon>
        <taxon>Glomeraceae</taxon>
        <taxon>Rhizophagus</taxon>
    </lineage>
</organism>
<gene>
    <name evidence="1" type="ORF">GLOINDRAFT_88530</name>
</gene>
<dbReference type="HOGENOM" id="CLU_1759786_0_0_1"/>
<protein>
    <submittedName>
        <fullName evidence="1">Uncharacterized protein</fullName>
    </submittedName>
</protein>
<evidence type="ECO:0000313" key="1">
    <source>
        <dbReference type="EMBL" id="ERZ98344.1"/>
    </source>
</evidence>
<dbReference type="EMBL" id="KI298842">
    <property type="protein sequence ID" value="ERZ98344.1"/>
    <property type="molecule type" value="Genomic_DNA"/>
</dbReference>
<proteinExistence type="predicted"/>